<dbReference type="OrthoDB" id="8703557at2"/>
<dbReference type="EMBL" id="QYUP01000020">
    <property type="protein sequence ID" value="RJG25883.1"/>
    <property type="molecule type" value="Genomic_DNA"/>
</dbReference>
<comment type="caution">
    <text evidence="1">The sequence shown here is derived from an EMBL/GenBank/DDBJ whole genome shotgun (WGS) entry which is preliminary data.</text>
</comment>
<organism evidence="1 2">
    <name type="scientific">Massilia cavernae</name>
    <dbReference type="NCBI Taxonomy" id="2320864"/>
    <lineage>
        <taxon>Bacteria</taxon>
        <taxon>Pseudomonadati</taxon>
        <taxon>Pseudomonadota</taxon>
        <taxon>Betaproteobacteria</taxon>
        <taxon>Burkholderiales</taxon>
        <taxon>Oxalobacteraceae</taxon>
        <taxon>Telluria group</taxon>
        <taxon>Massilia</taxon>
    </lineage>
</organism>
<accession>A0A418Y7E0</accession>
<name>A0A418Y7E0_9BURK</name>
<dbReference type="AlphaFoldDB" id="A0A418Y7E0"/>
<sequence length="143" mass="15737">MKSDPLNGAPDGEAKPRFRPRPWIHLDTVQDVELWIDEHNRSLQENIGPQETGYGVCFTLAEGGNIYLHSAADAVLLDVDQDARWIAPLIVAATGAEDPGTDYWTLPDDKLIQLVIGLSCLVESTTLVVGHRFGSLHRKMGYG</sequence>
<evidence type="ECO:0000313" key="1">
    <source>
        <dbReference type="EMBL" id="RJG25883.1"/>
    </source>
</evidence>
<proteinExistence type="predicted"/>
<protein>
    <submittedName>
        <fullName evidence="1">Uncharacterized protein</fullName>
    </submittedName>
</protein>
<keyword evidence="2" id="KW-1185">Reference proteome</keyword>
<gene>
    <name evidence="1" type="ORF">D3872_02475</name>
</gene>
<reference evidence="1 2" key="1">
    <citation type="submission" date="2018-09" db="EMBL/GenBank/DDBJ databases">
        <authorList>
            <person name="Zhu H."/>
        </authorList>
    </citation>
    <scope>NUCLEOTIDE SEQUENCE [LARGE SCALE GENOMIC DNA]</scope>
    <source>
        <strain evidence="1 2">K1S02-61</strain>
    </source>
</reference>
<dbReference type="RefSeq" id="WP_119809314.1">
    <property type="nucleotide sequence ID" value="NZ_QYUP01000020.1"/>
</dbReference>
<evidence type="ECO:0000313" key="2">
    <source>
        <dbReference type="Proteomes" id="UP000284006"/>
    </source>
</evidence>
<dbReference type="Proteomes" id="UP000284006">
    <property type="component" value="Unassembled WGS sequence"/>
</dbReference>